<feature type="transmembrane region" description="Helical" evidence="6">
    <location>
        <begin position="516"/>
        <end position="536"/>
    </location>
</feature>
<dbReference type="Pfam" id="PF03176">
    <property type="entry name" value="MMPL"/>
    <property type="match status" value="2"/>
</dbReference>
<gene>
    <name evidence="8" type="ORF">UFOPK1852_00624</name>
</gene>
<evidence type="ECO:0000256" key="1">
    <source>
        <dbReference type="ARBA" id="ARBA00004651"/>
    </source>
</evidence>
<sequence length="696" mass="75230">MLTKWTQAVIKHRFKVLITWLILILIGGFSVSNLNQHLTTSLTVPNSDSAKAQEILLTKFQENLEGCFTIFYKFKQANAEQIAQYESKISAAVAELPTARVTQSKAISGVLFASVTTNFSLIQAAKYTEELRALLAKHGLAEAMVTGPPAINQDVSPVLDKDLHRGQLIAVVMALLLLLLVLGFSWAVFLPFIFAAGAISLSLTLVYLIAQKFLMVLYIPNIIELIGLGLAIDYSLLIVHRFRRELAGAEDVDAAILQTMNSAGRTVGVSSLTVALGLATLLLLPIPFMRSLGIAGLIVPISSLIAAITLQPALLSYFGKYCATPNSFSGLLAKRDYLNNTWAKIARLSIRWPKRIFALSLVLLMALGAGALWLQVTPSALTTLPPDLESAKALNLVTSSAGPGVITPAVIMVDFGRPGLATSDSTVQARKSLTAKLSKDDEIFIVATDITPTFVDSTGQFMRIFVIGRHSLGAPETHDLVDRLRTKYLQNTEFPAGTKLYLGGPPAQGADLVDRILTYFPWLIGLALLLTYLLLLRAFNSFWLPLKAIALDLISVAVSISAIVLVFRFSIGSSALGTYEIDQVEIWSLVFLLVVLFGISMDYEVFIVSRMREAIDRGATNDEAIVEGMANTGGVVTAAAFIFVAAVTGLIGGHFLGLQQLGIGLAVGVFIDATVIRGFLLPSAMVLLGKYNWRTK</sequence>
<feature type="transmembrane region" description="Helical" evidence="6">
    <location>
        <begin position="166"/>
        <end position="185"/>
    </location>
</feature>
<dbReference type="Gene3D" id="1.20.1640.10">
    <property type="entry name" value="Multidrug efflux transporter AcrB transmembrane domain"/>
    <property type="match status" value="2"/>
</dbReference>
<accession>A0A6J6H8M0</accession>
<feature type="transmembrane region" description="Helical" evidence="6">
    <location>
        <begin position="548"/>
        <end position="571"/>
    </location>
</feature>
<evidence type="ECO:0000256" key="2">
    <source>
        <dbReference type="ARBA" id="ARBA00022475"/>
    </source>
</evidence>
<dbReference type="PANTHER" id="PTHR33406:SF13">
    <property type="entry name" value="MEMBRANE PROTEIN YDFJ"/>
    <property type="match status" value="1"/>
</dbReference>
<dbReference type="SUPFAM" id="SSF82866">
    <property type="entry name" value="Multidrug efflux transporter AcrB transmembrane domain"/>
    <property type="match status" value="2"/>
</dbReference>
<feature type="domain" description="SSD" evidence="7">
    <location>
        <begin position="198"/>
        <end position="317"/>
    </location>
</feature>
<keyword evidence="3 6" id="KW-0812">Transmembrane</keyword>
<reference evidence="8" key="1">
    <citation type="submission" date="2020-05" db="EMBL/GenBank/DDBJ databases">
        <authorList>
            <person name="Chiriac C."/>
            <person name="Salcher M."/>
            <person name="Ghai R."/>
            <person name="Kavagutti S V."/>
        </authorList>
    </citation>
    <scope>NUCLEOTIDE SEQUENCE</scope>
</reference>
<feature type="transmembrane region" description="Helical" evidence="6">
    <location>
        <begin position="216"/>
        <end position="239"/>
    </location>
</feature>
<evidence type="ECO:0000256" key="3">
    <source>
        <dbReference type="ARBA" id="ARBA00022692"/>
    </source>
</evidence>
<evidence type="ECO:0000256" key="6">
    <source>
        <dbReference type="SAM" id="Phobius"/>
    </source>
</evidence>
<protein>
    <submittedName>
        <fullName evidence="8">Unannotated protein</fullName>
    </submittedName>
</protein>
<organism evidence="8">
    <name type="scientific">freshwater metagenome</name>
    <dbReference type="NCBI Taxonomy" id="449393"/>
    <lineage>
        <taxon>unclassified sequences</taxon>
        <taxon>metagenomes</taxon>
        <taxon>ecological metagenomes</taxon>
    </lineage>
</organism>
<feature type="transmembrane region" description="Helical" evidence="6">
    <location>
        <begin position="356"/>
        <end position="376"/>
    </location>
</feature>
<keyword evidence="4 6" id="KW-1133">Transmembrane helix</keyword>
<proteinExistence type="predicted"/>
<feature type="transmembrane region" description="Helical" evidence="6">
    <location>
        <begin position="192"/>
        <end position="210"/>
    </location>
</feature>
<keyword evidence="5 6" id="KW-0472">Membrane</keyword>
<feature type="transmembrane region" description="Helical" evidence="6">
    <location>
        <begin position="12"/>
        <end position="31"/>
    </location>
</feature>
<evidence type="ECO:0000256" key="5">
    <source>
        <dbReference type="ARBA" id="ARBA00023136"/>
    </source>
</evidence>
<dbReference type="GO" id="GO:0005886">
    <property type="term" value="C:plasma membrane"/>
    <property type="evidence" value="ECO:0007669"/>
    <property type="project" value="UniProtKB-SubCell"/>
</dbReference>
<feature type="transmembrane region" description="Helical" evidence="6">
    <location>
        <begin position="629"/>
        <end position="651"/>
    </location>
</feature>
<feature type="transmembrane region" description="Helical" evidence="6">
    <location>
        <begin position="292"/>
        <end position="310"/>
    </location>
</feature>
<dbReference type="PROSITE" id="PS50156">
    <property type="entry name" value="SSD"/>
    <property type="match status" value="1"/>
</dbReference>
<name>A0A6J6H8M0_9ZZZZ</name>
<dbReference type="InterPro" id="IPR004869">
    <property type="entry name" value="MMPL_dom"/>
</dbReference>
<comment type="subcellular location">
    <subcellularLocation>
        <location evidence="1">Cell membrane</location>
        <topology evidence="1">Multi-pass membrane protein</topology>
    </subcellularLocation>
</comment>
<feature type="transmembrane region" description="Helical" evidence="6">
    <location>
        <begin position="267"/>
        <end position="286"/>
    </location>
</feature>
<keyword evidence="2" id="KW-1003">Cell membrane</keyword>
<dbReference type="AlphaFoldDB" id="A0A6J6H8M0"/>
<dbReference type="InterPro" id="IPR050545">
    <property type="entry name" value="Mycobact_MmpL"/>
</dbReference>
<feature type="transmembrane region" description="Helical" evidence="6">
    <location>
        <begin position="663"/>
        <end position="688"/>
    </location>
</feature>
<evidence type="ECO:0000313" key="8">
    <source>
        <dbReference type="EMBL" id="CAB4610052.1"/>
    </source>
</evidence>
<dbReference type="PANTHER" id="PTHR33406">
    <property type="entry name" value="MEMBRANE PROTEIN MJ1562-RELATED"/>
    <property type="match status" value="1"/>
</dbReference>
<dbReference type="InterPro" id="IPR000731">
    <property type="entry name" value="SSD"/>
</dbReference>
<dbReference type="EMBL" id="CAEZUS010000080">
    <property type="protein sequence ID" value="CAB4610052.1"/>
    <property type="molecule type" value="Genomic_DNA"/>
</dbReference>
<evidence type="ECO:0000256" key="4">
    <source>
        <dbReference type="ARBA" id="ARBA00022989"/>
    </source>
</evidence>
<feature type="transmembrane region" description="Helical" evidence="6">
    <location>
        <begin position="586"/>
        <end position="608"/>
    </location>
</feature>
<evidence type="ECO:0000259" key="7">
    <source>
        <dbReference type="PROSITE" id="PS50156"/>
    </source>
</evidence>